<sequence length="160" mass="18474">MRNGLMATLFASVIVMLLLVQRHSGFMLAVVLLFLIPWRAYSGYRCLRFPGERKLRITKAIVWLVAVVVIFSVHLVMYRSAQRYSLGVSEKIEAYISRHGQCPAELEDVGISTPAFKAQLGLGSYVCQEQRPFLFYASTYVPFETEYYDFTHHEWRHADD</sequence>
<name>A0ABV8CJY3_9GAMM</name>
<organism evidence="2 3">
    <name type="scientific">Pseudaeromonas sharmana</name>
    <dbReference type="NCBI Taxonomy" id="328412"/>
    <lineage>
        <taxon>Bacteria</taxon>
        <taxon>Pseudomonadati</taxon>
        <taxon>Pseudomonadota</taxon>
        <taxon>Gammaproteobacteria</taxon>
        <taxon>Aeromonadales</taxon>
        <taxon>Aeromonadaceae</taxon>
        <taxon>Pseudaeromonas</taxon>
    </lineage>
</organism>
<dbReference type="RefSeq" id="WP_377150614.1">
    <property type="nucleotide sequence ID" value="NZ_JBHSAF010000001.1"/>
</dbReference>
<dbReference type="Proteomes" id="UP001595692">
    <property type="component" value="Unassembled WGS sequence"/>
</dbReference>
<keyword evidence="1" id="KW-1133">Transmembrane helix</keyword>
<evidence type="ECO:0000313" key="3">
    <source>
        <dbReference type="Proteomes" id="UP001595692"/>
    </source>
</evidence>
<evidence type="ECO:0000313" key="2">
    <source>
        <dbReference type="EMBL" id="MFC3912507.1"/>
    </source>
</evidence>
<feature type="transmembrane region" description="Helical" evidence="1">
    <location>
        <begin position="57"/>
        <end position="78"/>
    </location>
</feature>
<proteinExistence type="predicted"/>
<dbReference type="EMBL" id="JBHSAF010000001">
    <property type="protein sequence ID" value="MFC3912507.1"/>
    <property type="molecule type" value="Genomic_DNA"/>
</dbReference>
<gene>
    <name evidence="2" type="ORF">ACFOSS_03365</name>
</gene>
<keyword evidence="1" id="KW-0812">Transmembrane</keyword>
<keyword evidence="3" id="KW-1185">Reference proteome</keyword>
<accession>A0ABV8CJY3</accession>
<protein>
    <submittedName>
        <fullName evidence="2">Uncharacterized protein</fullName>
    </submittedName>
</protein>
<keyword evidence="1" id="KW-0472">Membrane</keyword>
<comment type="caution">
    <text evidence="2">The sequence shown here is derived from an EMBL/GenBank/DDBJ whole genome shotgun (WGS) entry which is preliminary data.</text>
</comment>
<feature type="transmembrane region" description="Helical" evidence="1">
    <location>
        <begin position="6"/>
        <end position="36"/>
    </location>
</feature>
<reference evidence="3" key="1">
    <citation type="journal article" date="2019" name="Int. J. Syst. Evol. Microbiol.">
        <title>The Global Catalogue of Microorganisms (GCM) 10K type strain sequencing project: providing services to taxonomists for standard genome sequencing and annotation.</title>
        <authorList>
            <consortium name="The Broad Institute Genomics Platform"/>
            <consortium name="The Broad Institute Genome Sequencing Center for Infectious Disease"/>
            <person name="Wu L."/>
            <person name="Ma J."/>
        </authorList>
    </citation>
    <scope>NUCLEOTIDE SEQUENCE [LARGE SCALE GENOMIC DNA]</scope>
    <source>
        <strain evidence="3">CCUG 54939</strain>
    </source>
</reference>
<evidence type="ECO:0000256" key="1">
    <source>
        <dbReference type="SAM" id="Phobius"/>
    </source>
</evidence>